<dbReference type="EMBL" id="LRPC01000001">
    <property type="protein sequence ID" value="KYG77949.1"/>
    <property type="molecule type" value="Genomic_DNA"/>
</dbReference>
<dbReference type="CDD" id="cd03411">
    <property type="entry name" value="Ferrochelatase_N"/>
    <property type="match status" value="1"/>
</dbReference>
<comment type="catalytic activity">
    <reaction evidence="7">
        <text>heme b + 2 H(+) = protoporphyrin IX + Fe(2+)</text>
        <dbReference type="Rhea" id="RHEA:22584"/>
        <dbReference type="ChEBI" id="CHEBI:15378"/>
        <dbReference type="ChEBI" id="CHEBI:29033"/>
        <dbReference type="ChEBI" id="CHEBI:57306"/>
        <dbReference type="ChEBI" id="CHEBI:60344"/>
        <dbReference type="EC" id="4.98.1.1"/>
    </reaction>
</comment>
<dbReference type="STRING" id="333140.AWW68_04045"/>
<dbReference type="GO" id="GO:0004325">
    <property type="term" value="F:ferrochelatase activity"/>
    <property type="evidence" value="ECO:0007669"/>
    <property type="project" value="UniProtKB-UniRule"/>
</dbReference>
<dbReference type="EC" id="4.98.1.1" evidence="7"/>
<keyword evidence="3 7" id="KW-0350">Heme biosynthesis</keyword>
<comment type="function">
    <text evidence="7">Catalyzes the ferrous insertion into protoporphyrin IX.</text>
</comment>
<dbReference type="PANTHER" id="PTHR11108:SF1">
    <property type="entry name" value="FERROCHELATASE, MITOCHONDRIAL"/>
    <property type="match status" value="1"/>
</dbReference>
<feature type="binding site" evidence="7">
    <location>
        <position position="295"/>
    </location>
    <ligand>
        <name>Fe(2+)</name>
        <dbReference type="ChEBI" id="CHEBI:29033"/>
    </ligand>
</feature>
<keyword evidence="10" id="KW-1185">Reference proteome</keyword>
<dbReference type="RefSeq" id="WP_068216844.1">
    <property type="nucleotide sequence ID" value="NZ_CP139724.1"/>
</dbReference>
<comment type="catalytic activity">
    <reaction evidence="6">
        <text>Fe-coproporphyrin III + 2 H(+) = coproporphyrin III + Fe(2+)</text>
        <dbReference type="Rhea" id="RHEA:49572"/>
        <dbReference type="ChEBI" id="CHEBI:15378"/>
        <dbReference type="ChEBI" id="CHEBI:29033"/>
        <dbReference type="ChEBI" id="CHEBI:68438"/>
        <dbReference type="ChEBI" id="CHEBI:131725"/>
        <dbReference type="EC" id="4.99.1.9"/>
    </reaction>
    <physiologicalReaction direction="right-to-left" evidence="6">
        <dbReference type="Rhea" id="RHEA:49574"/>
    </physiologicalReaction>
</comment>
<dbReference type="InterPro" id="IPR033644">
    <property type="entry name" value="Ferrochelatase_C"/>
</dbReference>
<dbReference type="Proteomes" id="UP000075606">
    <property type="component" value="Unassembled WGS sequence"/>
</dbReference>
<evidence type="ECO:0000256" key="3">
    <source>
        <dbReference type="ARBA" id="ARBA00023133"/>
    </source>
</evidence>
<sequence>MAKNTIGVLLVNLGTPDSPSTGDVRKYLKEFLMDGRVIDIPVVPRTMLVKGIIAPFRAPKSAKEYAKLWEDRGSPLKFYGYDVRDMLQEKLGSDYKVALGMRYQSPSIEEALEELRAVNVSRIIVVPLFPQYASATTGSVSEKVNSIVNKWQIIPSITHINQFMDHPKFIEAFAANGREMMSKQDYDHIIFSYHGVPERHIKKGSVGNQCQLSTCCNVFHERNRYCYRAQCFYTSRLLAAALGLKEDQYTTTFQSRLGKDPWIQPYTDEFLKELSEKGKKKVLAFSPAFIADCLETTLEVGEEFKEEFMEAGGEVWDLVPSLNDSPVWVDCLEDLVRKS</sequence>
<evidence type="ECO:0000313" key="10">
    <source>
        <dbReference type="Proteomes" id="UP000075606"/>
    </source>
</evidence>
<evidence type="ECO:0000256" key="2">
    <source>
        <dbReference type="ARBA" id="ARBA00023004"/>
    </source>
</evidence>
<gene>
    <name evidence="7" type="primary">hemH</name>
    <name evidence="9" type="ORF">AWW68_04045</name>
</gene>
<evidence type="ECO:0000256" key="5">
    <source>
        <dbReference type="ARBA" id="ARBA00023244"/>
    </source>
</evidence>
<keyword evidence="4 7" id="KW-0456">Lyase</keyword>
<evidence type="ECO:0000256" key="1">
    <source>
        <dbReference type="ARBA" id="ARBA00007718"/>
    </source>
</evidence>
<name>A0A150XGW1_9BACT</name>
<comment type="caution">
    <text evidence="9">The sequence shown here is derived from an EMBL/GenBank/DDBJ whole genome shotgun (WGS) entry which is preliminary data.</text>
</comment>
<dbReference type="OrthoDB" id="9809741at2"/>
<comment type="pathway">
    <text evidence="7">Porphyrin-containing compound metabolism; protoheme biosynthesis; protoheme from protoporphyrin-IX: step 1/1.</text>
</comment>
<dbReference type="GO" id="GO:0046872">
    <property type="term" value="F:metal ion binding"/>
    <property type="evidence" value="ECO:0007669"/>
    <property type="project" value="UniProtKB-KW"/>
</dbReference>
<keyword evidence="2 7" id="KW-0408">Iron</keyword>
<evidence type="ECO:0000256" key="4">
    <source>
        <dbReference type="ARBA" id="ARBA00023239"/>
    </source>
</evidence>
<dbReference type="GO" id="GO:0005737">
    <property type="term" value="C:cytoplasm"/>
    <property type="evidence" value="ECO:0007669"/>
    <property type="project" value="UniProtKB-SubCell"/>
</dbReference>
<proteinExistence type="inferred from homology"/>
<keyword evidence="7" id="KW-0479">Metal-binding</keyword>
<keyword evidence="7" id="KW-0963">Cytoplasm</keyword>
<dbReference type="Pfam" id="PF00762">
    <property type="entry name" value="Ferrochelatase"/>
    <property type="match status" value="1"/>
</dbReference>
<dbReference type="InterPro" id="IPR001015">
    <property type="entry name" value="Ferrochelatase"/>
</dbReference>
<comment type="similarity">
    <text evidence="1 7 8">Belongs to the ferrochelatase family.</text>
</comment>
<evidence type="ECO:0000256" key="6">
    <source>
        <dbReference type="ARBA" id="ARBA00024536"/>
    </source>
</evidence>
<dbReference type="SUPFAM" id="SSF53800">
    <property type="entry name" value="Chelatase"/>
    <property type="match status" value="1"/>
</dbReference>
<evidence type="ECO:0000313" key="9">
    <source>
        <dbReference type="EMBL" id="KYG77949.1"/>
    </source>
</evidence>
<dbReference type="CDD" id="cd00419">
    <property type="entry name" value="Ferrochelatase_C"/>
    <property type="match status" value="1"/>
</dbReference>
<reference evidence="9 10" key="1">
    <citation type="submission" date="2016-01" db="EMBL/GenBank/DDBJ databases">
        <title>Genome sequencing of Roseivirga spongicola UST030701-084.</title>
        <authorList>
            <person name="Selvaratnam C."/>
            <person name="Thevarajoo S."/>
            <person name="Goh K.M."/>
            <person name="Ee R."/>
            <person name="Chan K.-G."/>
            <person name="Chong C.S."/>
        </authorList>
    </citation>
    <scope>NUCLEOTIDE SEQUENCE [LARGE SCALE GENOMIC DNA]</scope>
    <source>
        <strain evidence="9 10">UST030701-084</strain>
    </source>
</reference>
<feature type="binding site" evidence="7">
    <location>
        <position position="194"/>
    </location>
    <ligand>
        <name>Fe(2+)</name>
        <dbReference type="ChEBI" id="CHEBI:29033"/>
    </ligand>
</feature>
<evidence type="ECO:0000256" key="7">
    <source>
        <dbReference type="HAMAP-Rule" id="MF_00323"/>
    </source>
</evidence>
<organism evidence="9 10">
    <name type="scientific">Roseivirga spongicola</name>
    <dbReference type="NCBI Taxonomy" id="333140"/>
    <lineage>
        <taxon>Bacteria</taxon>
        <taxon>Pseudomonadati</taxon>
        <taxon>Bacteroidota</taxon>
        <taxon>Cytophagia</taxon>
        <taxon>Cytophagales</taxon>
        <taxon>Roseivirgaceae</taxon>
        <taxon>Roseivirga</taxon>
    </lineage>
</organism>
<comment type="subcellular location">
    <subcellularLocation>
        <location evidence="7">Cytoplasm</location>
    </subcellularLocation>
</comment>
<dbReference type="AlphaFoldDB" id="A0A150XGW1"/>
<dbReference type="UniPathway" id="UPA00252">
    <property type="reaction ID" value="UER00325"/>
</dbReference>
<dbReference type="Gene3D" id="3.40.50.1400">
    <property type="match status" value="2"/>
</dbReference>
<dbReference type="GO" id="GO:0006783">
    <property type="term" value="P:heme biosynthetic process"/>
    <property type="evidence" value="ECO:0007669"/>
    <property type="project" value="UniProtKB-UniRule"/>
</dbReference>
<evidence type="ECO:0000256" key="8">
    <source>
        <dbReference type="RuleBase" id="RU004185"/>
    </source>
</evidence>
<dbReference type="NCBIfam" id="TIGR00109">
    <property type="entry name" value="hemH"/>
    <property type="match status" value="1"/>
</dbReference>
<dbReference type="PANTHER" id="PTHR11108">
    <property type="entry name" value="FERROCHELATASE"/>
    <property type="match status" value="1"/>
</dbReference>
<dbReference type="InterPro" id="IPR033659">
    <property type="entry name" value="Ferrochelatase_N"/>
</dbReference>
<protein>
    <recommendedName>
        <fullName evidence="7">Ferrochelatase</fullName>
        <ecNumber evidence="7">4.98.1.1</ecNumber>
    </recommendedName>
    <alternativeName>
        <fullName evidence="7">Heme synthase</fullName>
    </alternativeName>
    <alternativeName>
        <fullName evidence="7">Protoheme ferro-lyase</fullName>
    </alternativeName>
</protein>
<keyword evidence="5 7" id="KW-0627">Porphyrin biosynthesis</keyword>
<dbReference type="HAMAP" id="MF_00323">
    <property type="entry name" value="Ferrochelatase"/>
    <property type="match status" value="1"/>
</dbReference>
<accession>A0A150XGW1</accession>